<organism evidence="1 2">
    <name type="scientific">Clitoria ternatea</name>
    <name type="common">Butterfly pea</name>
    <dbReference type="NCBI Taxonomy" id="43366"/>
    <lineage>
        <taxon>Eukaryota</taxon>
        <taxon>Viridiplantae</taxon>
        <taxon>Streptophyta</taxon>
        <taxon>Embryophyta</taxon>
        <taxon>Tracheophyta</taxon>
        <taxon>Spermatophyta</taxon>
        <taxon>Magnoliopsida</taxon>
        <taxon>eudicotyledons</taxon>
        <taxon>Gunneridae</taxon>
        <taxon>Pentapetalae</taxon>
        <taxon>rosids</taxon>
        <taxon>fabids</taxon>
        <taxon>Fabales</taxon>
        <taxon>Fabaceae</taxon>
        <taxon>Papilionoideae</taxon>
        <taxon>50 kb inversion clade</taxon>
        <taxon>NPAAA clade</taxon>
        <taxon>indigoferoid/millettioid clade</taxon>
        <taxon>Phaseoleae</taxon>
        <taxon>Clitoria</taxon>
    </lineage>
</organism>
<protein>
    <submittedName>
        <fullName evidence="1">Uncharacterized protein</fullName>
    </submittedName>
</protein>
<dbReference type="Proteomes" id="UP001359559">
    <property type="component" value="Unassembled WGS sequence"/>
</dbReference>
<name>A0AAN9ISQ4_CLITE</name>
<gene>
    <name evidence="1" type="ORF">RJT34_20252</name>
</gene>
<sequence>MGMPRFWALGIHQTEAGCWKADTGRRHAKHLESSLSISVLLRYWAFLRAAHDSEDGSAYKCGMGEAL</sequence>
<proteinExistence type="predicted"/>
<comment type="caution">
    <text evidence="1">The sequence shown here is derived from an EMBL/GenBank/DDBJ whole genome shotgun (WGS) entry which is preliminary data.</text>
</comment>
<dbReference type="AlphaFoldDB" id="A0AAN9ISQ4"/>
<evidence type="ECO:0000313" key="2">
    <source>
        <dbReference type="Proteomes" id="UP001359559"/>
    </source>
</evidence>
<accession>A0AAN9ISQ4</accession>
<dbReference type="EMBL" id="JAYKXN010000005">
    <property type="protein sequence ID" value="KAK7285479.1"/>
    <property type="molecule type" value="Genomic_DNA"/>
</dbReference>
<keyword evidence="2" id="KW-1185">Reference proteome</keyword>
<evidence type="ECO:0000313" key="1">
    <source>
        <dbReference type="EMBL" id="KAK7285479.1"/>
    </source>
</evidence>
<reference evidence="1 2" key="1">
    <citation type="submission" date="2024-01" db="EMBL/GenBank/DDBJ databases">
        <title>The genomes of 5 underutilized Papilionoideae crops provide insights into root nodulation and disease resistance.</title>
        <authorList>
            <person name="Yuan L."/>
        </authorList>
    </citation>
    <scope>NUCLEOTIDE SEQUENCE [LARGE SCALE GENOMIC DNA]</scope>
    <source>
        <strain evidence="1">LY-2023</strain>
        <tissue evidence="1">Leaf</tissue>
    </source>
</reference>